<dbReference type="GO" id="GO:0008610">
    <property type="term" value="P:lipid biosynthetic process"/>
    <property type="evidence" value="ECO:0007669"/>
    <property type="project" value="InterPro"/>
</dbReference>
<dbReference type="InterPro" id="IPR003333">
    <property type="entry name" value="CMAS"/>
</dbReference>
<keyword evidence="2" id="KW-0489">Methyltransferase</keyword>
<keyword evidence="3" id="KW-0808">Transferase</keyword>
<dbReference type="InterPro" id="IPR029063">
    <property type="entry name" value="SAM-dependent_MTases_sf"/>
</dbReference>
<evidence type="ECO:0000256" key="5">
    <source>
        <dbReference type="ARBA" id="ARBA00023098"/>
    </source>
</evidence>
<name>A0A6J7ILY0_9ZZZZ</name>
<dbReference type="InterPro" id="IPR050723">
    <property type="entry name" value="CFA/CMAS"/>
</dbReference>
<keyword evidence="4" id="KW-0949">S-adenosyl-L-methionine</keyword>
<dbReference type="EMBL" id="CAFBMX010000005">
    <property type="protein sequence ID" value="CAB4932253.1"/>
    <property type="molecule type" value="Genomic_DNA"/>
</dbReference>
<evidence type="ECO:0000256" key="1">
    <source>
        <dbReference type="ARBA" id="ARBA00010815"/>
    </source>
</evidence>
<dbReference type="SUPFAM" id="SSF53335">
    <property type="entry name" value="S-adenosyl-L-methionine-dependent methyltransferases"/>
    <property type="match status" value="1"/>
</dbReference>
<protein>
    <submittedName>
        <fullName evidence="6">Unannotated protein</fullName>
    </submittedName>
</protein>
<comment type="similarity">
    <text evidence="1">Belongs to the CFA/CMAS family.</text>
</comment>
<dbReference type="Gene3D" id="3.40.50.150">
    <property type="entry name" value="Vaccinia Virus protein VP39"/>
    <property type="match status" value="1"/>
</dbReference>
<dbReference type="GO" id="GO:0008168">
    <property type="term" value="F:methyltransferase activity"/>
    <property type="evidence" value="ECO:0007669"/>
    <property type="project" value="UniProtKB-KW"/>
</dbReference>
<dbReference type="Pfam" id="PF02353">
    <property type="entry name" value="CMAS"/>
    <property type="match status" value="1"/>
</dbReference>
<sequence>MSSRIDAVGRRLLTAGLERLTGGTLTLVEAGIERRFGDGLPDAAGRAPIAATVTVHDPRTWGRVLRETSTGLGLSYADGWWEADDLTAFLRLLSRNVRRADALLQPLSRITGKFADPIRRRRSPDRIRDRRNIRAHYDIGDDVFALFLDESRMYSCAIFQTPETTLAQAQRAKLERICTQLELGPDDHLLEIGTGWGGLAVHAAREHGCRVTTTTISDRQFAYATELVAREGLADRITVLHEHYRDLTGTYDRLVSVEMIEAVDWREYDDFLGACGRLVRPGGRMVLQAITIPEQRFDRAKVTQDFIKEVIFPGGCLPSTEAILHATGRTGDLLLVDLHDIGLDYAQTLRIWRTALLERSSELPALGLGDHFARTFEFYFRYCEAGFDERVISDVQLTFERPGG</sequence>
<dbReference type="PANTHER" id="PTHR43667:SF2">
    <property type="entry name" value="FATTY ACID C-METHYL TRANSFERASE"/>
    <property type="match status" value="1"/>
</dbReference>
<dbReference type="CDD" id="cd02440">
    <property type="entry name" value="AdoMet_MTases"/>
    <property type="match status" value="1"/>
</dbReference>
<dbReference type="PIRSF" id="PIRSF003085">
    <property type="entry name" value="CMAS"/>
    <property type="match status" value="1"/>
</dbReference>
<organism evidence="6">
    <name type="scientific">freshwater metagenome</name>
    <dbReference type="NCBI Taxonomy" id="449393"/>
    <lineage>
        <taxon>unclassified sequences</taxon>
        <taxon>metagenomes</taxon>
        <taxon>ecological metagenomes</taxon>
    </lineage>
</organism>
<proteinExistence type="inferred from homology"/>
<dbReference type="GO" id="GO:0032259">
    <property type="term" value="P:methylation"/>
    <property type="evidence" value="ECO:0007669"/>
    <property type="project" value="UniProtKB-KW"/>
</dbReference>
<reference evidence="6" key="1">
    <citation type="submission" date="2020-05" db="EMBL/GenBank/DDBJ databases">
        <authorList>
            <person name="Chiriac C."/>
            <person name="Salcher M."/>
            <person name="Ghai R."/>
            <person name="Kavagutti S V."/>
        </authorList>
    </citation>
    <scope>NUCLEOTIDE SEQUENCE</scope>
</reference>
<dbReference type="PANTHER" id="PTHR43667">
    <property type="entry name" value="CYCLOPROPANE-FATTY-ACYL-PHOSPHOLIPID SYNTHASE"/>
    <property type="match status" value="1"/>
</dbReference>
<dbReference type="AlphaFoldDB" id="A0A6J7ILY0"/>
<gene>
    <name evidence="6" type="ORF">UFOPK3674_01240</name>
</gene>
<accession>A0A6J7ILY0</accession>
<keyword evidence="5" id="KW-0443">Lipid metabolism</keyword>
<evidence type="ECO:0000256" key="3">
    <source>
        <dbReference type="ARBA" id="ARBA00022679"/>
    </source>
</evidence>
<evidence type="ECO:0000256" key="2">
    <source>
        <dbReference type="ARBA" id="ARBA00022603"/>
    </source>
</evidence>
<evidence type="ECO:0000313" key="6">
    <source>
        <dbReference type="EMBL" id="CAB4932253.1"/>
    </source>
</evidence>
<evidence type="ECO:0000256" key="4">
    <source>
        <dbReference type="ARBA" id="ARBA00022691"/>
    </source>
</evidence>